<dbReference type="InterPro" id="IPR044666">
    <property type="entry name" value="Cyclophilin_A-like"/>
</dbReference>
<dbReference type="GO" id="GO:0006457">
    <property type="term" value="P:protein folding"/>
    <property type="evidence" value="ECO:0007669"/>
    <property type="project" value="InterPro"/>
</dbReference>
<dbReference type="CDD" id="cd00317">
    <property type="entry name" value="cyclophilin"/>
    <property type="match status" value="1"/>
</dbReference>
<dbReference type="InterPro" id="IPR024936">
    <property type="entry name" value="Cyclophilin-type_PPIase"/>
</dbReference>
<dbReference type="GO" id="GO:0003755">
    <property type="term" value="F:peptidyl-prolyl cis-trans isomerase activity"/>
    <property type="evidence" value="ECO:0007669"/>
    <property type="project" value="UniProtKB-UniRule"/>
</dbReference>
<evidence type="ECO:0000256" key="5">
    <source>
        <dbReference type="RuleBase" id="RU363019"/>
    </source>
</evidence>
<accession>A0A1G2NUY1</accession>
<evidence type="ECO:0000256" key="3">
    <source>
        <dbReference type="ARBA" id="ARBA00023110"/>
    </source>
</evidence>
<evidence type="ECO:0000256" key="2">
    <source>
        <dbReference type="ARBA" id="ARBA00007365"/>
    </source>
</evidence>
<dbReference type="Proteomes" id="UP000176429">
    <property type="component" value="Unassembled WGS sequence"/>
</dbReference>
<reference evidence="7 8" key="1">
    <citation type="journal article" date="2016" name="Nat. Commun.">
        <title>Thousands of microbial genomes shed light on interconnected biogeochemical processes in an aquifer system.</title>
        <authorList>
            <person name="Anantharaman K."/>
            <person name="Brown C.T."/>
            <person name="Hug L.A."/>
            <person name="Sharon I."/>
            <person name="Castelle C.J."/>
            <person name="Probst A.J."/>
            <person name="Thomas B.C."/>
            <person name="Singh A."/>
            <person name="Wilkins M.J."/>
            <person name="Karaoz U."/>
            <person name="Brodie E.L."/>
            <person name="Williams K.H."/>
            <person name="Hubbard S.S."/>
            <person name="Banfield J.F."/>
        </authorList>
    </citation>
    <scope>NUCLEOTIDE SEQUENCE [LARGE SCALE GENOMIC DNA]</scope>
</reference>
<protein>
    <recommendedName>
        <fullName evidence="5">Peptidyl-prolyl cis-trans isomerase</fullName>
        <shortName evidence="5">PPIase</shortName>
        <ecNumber evidence="5">5.2.1.8</ecNumber>
    </recommendedName>
</protein>
<dbReference type="PROSITE" id="PS50072">
    <property type="entry name" value="CSA_PPIASE_2"/>
    <property type="match status" value="1"/>
</dbReference>
<comment type="function">
    <text evidence="1 5">PPIases accelerate the folding of proteins. It catalyzes the cis-trans isomerization of proline imidic peptide bonds in oligopeptides.</text>
</comment>
<sequence length="161" mass="17585">MPLIKRAAITTSKGVIEIEFFSEDAPKTVDNFVNLAKSGFYDLTKFHRVIKDFMIQGGDPLSKSDNRLVYGTGGPDYTFEDEVNNVKLVKGIVAMANRGPNTNGSQFFIITASGTPWLQGKHTPFARVVSGMDVAMSIGAVETDQNDIPVEAVTVQKIELK</sequence>
<evidence type="ECO:0000256" key="4">
    <source>
        <dbReference type="ARBA" id="ARBA00023235"/>
    </source>
</evidence>
<dbReference type="EC" id="5.2.1.8" evidence="5"/>
<dbReference type="PANTHER" id="PTHR45625">
    <property type="entry name" value="PEPTIDYL-PROLYL CIS-TRANS ISOMERASE-RELATED"/>
    <property type="match status" value="1"/>
</dbReference>
<name>A0A1G2NUY1_9BACT</name>
<evidence type="ECO:0000313" key="8">
    <source>
        <dbReference type="Proteomes" id="UP000176429"/>
    </source>
</evidence>
<dbReference type="PANTHER" id="PTHR45625:SF4">
    <property type="entry name" value="PEPTIDYLPROLYL ISOMERASE DOMAIN AND WD REPEAT-CONTAINING PROTEIN 1"/>
    <property type="match status" value="1"/>
</dbReference>
<dbReference type="PROSITE" id="PS00170">
    <property type="entry name" value="CSA_PPIASE_1"/>
    <property type="match status" value="1"/>
</dbReference>
<dbReference type="InterPro" id="IPR020892">
    <property type="entry name" value="Cyclophilin-type_PPIase_CS"/>
</dbReference>
<dbReference type="Gene3D" id="2.40.100.10">
    <property type="entry name" value="Cyclophilin-like"/>
    <property type="match status" value="1"/>
</dbReference>
<dbReference type="SUPFAM" id="SSF50891">
    <property type="entry name" value="Cyclophilin-like"/>
    <property type="match status" value="1"/>
</dbReference>
<dbReference type="Pfam" id="PF00160">
    <property type="entry name" value="Pro_isomerase"/>
    <property type="match status" value="1"/>
</dbReference>
<dbReference type="PRINTS" id="PR00153">
    <property type="entry name" value="CSAPPISMRASE"/>
</dbReference>
<proteinExistence type="inferred from homology"/>
<keyword evidence="3 5" id="KW-0697">Rotamase</keyword>
<gene>
    <name evidence="7" type="ORF">A3H68_00725</name>
</gene>
<feature type="domain" description="PPIase cyclophilin-type" evidence="6">
    <location>
        <begin position="3"/>
        <end position="160"/>
    </location>
</feature>
<dbReference type="InterPro" id="IPR002130">
    <property type="entry name" value="Cyclophilin-type_PPIase_dom"/>
</dbReference>
<dbReference type="InterPro" id="IPR029000">
    <property type="entry name" value="Cyclophilin-like_dom_sf"/>
</dbReference>
<organism evidence="7 8">
    <name type="scientific">Candidatus Taylorbacteria bacterium RIFCSPLOWO2_02_FULL_46_40</name>
    <dbReference type="NCBI Taxonomy" id="1802329"/>
    <lineage>
        <taxon>Bacteria</taxon>
        <taxon>Candidatus Tayloriibacteriota</taxon>
    </lineage>
</organism>
<comment type="caution">
    <text evidence="7">The sequence shown here is derived from an EMBL/GenBank/DDBJ whole genome shotgun (WGS) entry which is preliminary data.</text>
</comment>
<keyword evidence="4 5" id="KW-0413">Isomerase</keyword>
<dbReference type="AlphaFoldDB" id="A0A1G2NUY1"/>
<dbReference type="PIRSF" id="PIRSF001467">
    <property type="entry name" value="Peptidylpro_ismrse"/>
    <property type="match status" value="1"/>
</dbReference>
<comment type="catalytic activity">
    <reaction evidence="5">
        <text>[protein]-peptidylproline (omega=180) = [protein]-peptidylproline (omega=0)</text>
        <dbReference type="Rhea" id="RHEA:16237"/>
        <dbReference type="Rhea" id="RHEA-COMP:10747"/>
        <dbReference type="Rhea" id="RHEA-COMP:10748"/>
        <dbReference type="ChEBI" id="CHEBI:83833"/>
        <dbReference type="ChEBI" id="CHEBI:83834"/>
        <dbReference type="EC" id="5.2.1.8"/>
    </reaction>
</comment>
<comment type="similarity">
    <text evidence="2 5">Belongs to the cyclophilin-type PPIase family.</text>
</comment>
<evidence type="ECO:0000259" key="6">
    <source>
        <dbReference type="PROSITE" id="PS50072"/>
    </source>
</evidence>
<dbReference type="EMBL" id="MHSH01000062">
    <property type="protein sequence ID" value="OHA39863.1"/>
    <property type="molecule type" value="Genomic_DNA"/>
</dbReference>
<evidence type="ECO:0000313" key="7">
    <source>
        <dbReference type="EMBL" id="OHA39863.1"/>
    </source>
</evidence>
<evidence type="ECO:0000256" key="1">
    <source>
        <dbReference type="ARBA" id="ARBA00002388"/>
    </source>
</evidence>